<reference evidence="2" key="1">
    <citation type="journal article" date="2015" name="PLoS Genet.">
        <title>The dynamic genome and transcriptome of the human fungal pathogen Blastomyces and close relative Emmonsia.</title>
        <authorList>
            <person name="Munoz J.F."/>
            <person name="Gauthier G.M."/>
            <person name="Desjardins C.A."/>
            <person name="Gallo J.E."/>
            <person name="Holder J."/>
            <person name="Sullivan T.D."/>
            <person name="Marty A.J."/>
            <person name="Carmen J.C."/>
            <person name="Chen Z."/>
            <person name="Ding L."/>
            <person name="Gujja S."/>
            <person name="Magrini V."/>
            <person name="Misas E."/>
            <person name="Mitreva M."/>
            <person name="Priest M."/>
            <person name="Saif S."/>
            <person name="Whiston E.A."/>
            <person name="Young S."/>
            <person name="Zeng Q."/>
            <person name="Goldman W.E."/>
            <person name="Mardis E.R."/>
            <person name="Taylor J.W."/>
            <person name="McEwen J.G."/>
            <person name="Clay O.K."/>
            <person name="Klein B.S."/>
            <person name="Cuomo C.A."/>
        </authorList>
    </citation>
    <scope>NUCLEOTIDE SEQUENCE [LARGE SCALE GENOMIC DNA]</scope>
    <source>
        <strain evidence="2">UAMH 139</strain>
    </source>
</reference>
<gene>
    <name evidence="1" type="ORF">EMPG_11841</name>
</gene>
<comment type="caution">
    <text evidence="1">The sequence shown here is derived from an EMBL/GenBank/DDBJ whole genome shotgun (WGS) entry which is preliminary data.</text>
</comment>
<dbReference type="EMBL" id="LDEV01000454">
    <property type="protein sequence ID" value="KLJ13215.1"/>
    <property type="molecule type" value="Genomic_DNA"/>
</dbReference>
<organism evidence="1 2">
    <name type="scientific">Blastomyces silverae</name>
    <dbReference type="NCBI Taxonomy" id="2060906"/>
    <lineage>
        <taxon>Eukaryota</taxon>
        <taxon>Fungi</taxon>
        <taxon>Dikarya</taxon>
        <taxon>Ascomycota</taxon>
        <taxon>Pezizomycotina</taxon>
        <taxon>Eurotiomycetes</taxon>
        <taxon>Eurotiomycetidae</taxon>
        <taxon>Onygenales</taxon>
        <taxon>Ajellomycetaceae</taxon>
        <taxon>Blastomyces</taxon>
    </lineage>
</organism>
<evidence type="ECO:0000313" key="2">
    <source>
        <dbReference type="Proteomes" id="UP000053573"/>
    </source>
</evidence>
<proteinExistence type="predicted"/>
<dbReference type="Proteomes" id="UP000053573">
    <property type="component" value="Unassembled WGS sequence"/>
</dbReference>
<dbReference type="AlphaFoldDB" id="A0A0H1BPC1"/>
<accession>A0A0H1BPC1</accession>
<sequence>MSLKKMLKILKSEAVNNLIKKTLILEKLFQLLSQKKYDILLHISDEKENTCEKEIEDEIDSEVEDKDK</sequence>
<evidence type="ECO:0000313" key="1">
    <source>
        <dbReference type="EMBL" id="KLJ13215.1"/>
    </source>
</evidence>
<protein>
    <submittedName>
        <fullName evidence="1">Uncharacterized protein</fullName>
    </submittedName>
</protein>
<keyword evidence="2" id="KW-1185">Reference proteome</keyword>
<feature type="non-terminal residue" evidence="1">
    <location>
        <position position="68"/>
    </location>
</feature>
<name>A0A0H1BPC1_9EURO</name>